<dbReference type="CDD" id="cd07526">
    <property type="entry name" value="HAD_BPGM_like"/>
    <property type="match status" value="1"/>
</dbReference>
<dbReference type="InterPro" id="IPR023198">
    <property type="entry name" value="PGP-like_dom2"/>
</dbReference>
<keyword evidence="2" id="KW-1185">Reference proteome</keyword>
<dbReference type="PANTHER" id="PTHR43481:SF4">
    <property type="entry name" value="GLYCEROL-1-PHOSPHATE PHOSPHOHYDROLASE 1-RELATED"/>
    <property type="match status" value="1"/>
</dbReference>
<dbReference type="SFLD" id="SFLDS00003">
    <property type="entry name" value="Haloacid_Dehalogenase"/>
    <property type="match status" value="1"/>
</dbReference>
<sequence length="212" mass="23694">MKQLDLNRIQCVIFDLDGTLVDSEILSLQGYCDTVPDLDWDVNYMVANLRGFQFHKIVEAMEGRVGHKLAEDYETTYRAHVAELFEAGLQAFPDVLDVVPALKTPKCIASAGPIKKMRHSLGLTGLLPHFEDRIFSSYVVKSWKPEPGLFLHAAKTMGYAPENCLVVEDSEVGIEAAKRAGMQHLLHVPEGHHVFDGYDGAVLNRYRDLPLS</sequence>
<dbReference type="RefSeq" id="WP_090070581.1">
    <property type="nucleotide sequence ID" value="NZ_FOVR01000003.1"/>
</dbReference>
<dbReference type="OrthoDB" id="9797743at2"/>
<dbReference type="AlphaFoldDB" id="A0A1I5E8Q3"/>
<dbReference type="STRING" id="655353.SAMN04488056_10375"/>
<dbReference type="Proteomes" id="UP000199236">
    <property type="component" value="Unassembled WGS sequence"/>
</dbReference>
<dbReference type="InterPro" id="IPR051806">
    <property type="entry name" value="HAD-like_SPP"/>
</dbReference>
<organism evidence="1 2">
    <name type="scientific">Cohaesibacter marisflavi</name>
    <dbReference type="NCBI Taxonomy" id="655353"/>
    <lineage>
        <taxon>Bacteria</taxon>
        <taxon>Pseudomonadati</taxon>
        <taxon>Pseudomonadota</taxon>
        <taxon>Alphaproteobacteria</taxon>
        <taxon>Hyphomicrobiales</taxon>
        <taxon>Cohaesibacteraceae</taxon>
    </lineage>
</organism>
<evidence type="ECO:0000313" key="2">
    <source>
        <dbReference type="Proteomes" id="UP000199236"/>
    </source>
</evidence>
<dbReference type="GO" id="GO:0050308">
    <property type="term" value="F:sugar-phosphatase activity"/>
    <property type="evidence" value="ECO:0007669"/>
    <property type="project" value="TreeGrafter"/>
</dbReference>
<name>A0A1I5E8Q3_9HYPH</name>
<dbReference type="SUPFAM" id="SSF56784">
    <property type="entry name" value="HAD-like"/>
    <property type="match status" value="1"/>
</dbReference>
<dbReference type="EMBL" id="FOVR01000003">
    <property type="protein sequence ID" value="SFO07733.1"/>
    <property type="molecule type" value="Genomic_DNA"/>
</dbReference>
<dbReference type="InterPro" id="IPR006439">
    <property type="entry name" value="HAD-SF_hydro_IA"/>
</dbReference>
<dbReference type="InterPro" id="IPR023214">
    <property type="entry name" value="HAD_sf"/>
</dbReference>
<dbReference type="PANTHER" id="PTHR43481">
    <property type="entry name" value="FRUCTOSE-1-PHOSPHATE PHOSPHATASE"/>
    <property type="match status" value="1"/>
</dbReference>
<evidence type="ECO:0000313" key="1">
    <source>
        <dbReference type="EMBL" id="SFO07733.1"/>
    </source>
</evidence>
<dbReference type="Gene3D" id="3.40.50.1000">
    <property type="entry name" value="HAD superfamily/HAD-like"/>
    <property type="match status" value="1"/>
</dbReference>
<dbReference type="Gene3D" id="1.10.150.240">
    <property type="entry name" value="Putative phosphatase, domain 2"/>
    <property type="match status" value="1"/>
</dbReference>
<dbReference type="NCBIfam" id="TIGR01509">
    <property type="entry name" value="HAD-SF-IA-v3"/>
    <property type="match status" value="1"/>
</dbReference>
<gene>
    <name evidence="1" type="ORF">SAMN04488056_10375</name>
</gene>
<dbReference type="PRINTS" id="PR00413">
    <property type="entry name" value="HADHALOGNASE"/>
</dbReference>
<dbReference type="SFLD" id="SFLDG01129">
    <property type="entry name" value="C1.5:_HAD__Beta-PGM__Phosphata"/>
    <property type="match status" value="1"/>
</dbReference>
<proteinExistence type="predicted"/>
<dbReference type="Pfam" id="PF00702">
    <property type="entry name" value="Hydrolase"/>
    <property type="match status" value="1"/>
</dbReference>
<dbReference type="InterPro" id="IPR036412">
    <property type="entry name" value="HAD-like_sf"/>
</dbReference>
<accession>A0A1I5E8Q3</accession>
<reference evidence="1 2" key="1">
    <citation type="submission" date="2016-10" db="EMBL/GenBank/DDBJ databases">
        <authorList>
            <person name="de Groot N.N."/>
        </authorList>
    </citation>
    <scope>NUCLEOTIDE SEQUENCE [LARGE SCALE GENOMIC DNA]</scope>
    <source>
        <strain evidence="1 2">CGMCC 1.9157</strain>
    </source>
</reference>
<protein>
    <submittedName>
        <fullName evidence="1">Haloacid dehalogenase superfamily, subfamily IA, variant 3 with third motif having DD or ED</fullName>
    </submittedName>
</protein>